<dbReference type="InterPro" id="IPR010347">
    <property type="entry name" value="Tdp1"/>
</dbReference>
<organism evidence="5 6">
    <name type="scientific">Wickerhamomyces pijperi</name>
    <name type="common">Yeast</name>
    <name type="synonym">Pichia pijperi</name>
    <dbReference type="NCBI Taxonomy" id="599730"/>
    <lineage>
        <taxon>Eukaryota</taxon>
        <taxon>Fungi</taxon>
        <taxon>Dikarya</taxon>
        <taxon>Ascomycota</taxon>
        <taxon>Saccharomycotina</taxon>
        <taxon>Saccharomycetes</taxon>
        <taxon>Phaffomycetales</taxon>
        <taxon>Wickerhamomycetaceae</taxon>
        <taxon>Wickerhamomyces</taxon>
    </lineage>
</organism>
<dbReference type="GO" id="GO:0005634">
    <property type="term" value="C:nucleus"/>
    <property type="evidence" value="ECO:0007669"/>
    <property type="project" value="InterPro"/>
</dbReference>
<dbReference type="Pfam" id="PF06087">
    <property type="entry name" value="Tyr-DNA_phospho"/>
    <property type="match status" value="1"/>
</dbReference>
<dbReference type="AlphaFoldDB" id="A0A9P8QDA3"/>
<evidence type="ECO:0000256" key="1">
    <source>
        <dbReference type="PIRSR" id="PIRSR610347-1"/>
    </source>
</evidence>
<feature type="region of interest" description="Disordered" evidence="4">
    <location>
        <begin position="220"/>
        <end position="239"/>
    </location>
</feature>
<name>A0A9P8QDA3_WICPI</name>
<feature type="binding site" evidence="2">
    <location>
        <position position="68"/>
    </location>
    <ligand>
        <name>substrate</name>
    </ligand>
</feature>
<dbReference type="EMBL" id="JAEUBG010000840">
    <property type="protein sequence ID" value="KAH3687430.1"/>
    <property type="molecule type" value="Genomic_DNA"/>
</dbReference>
<accession>A0A9P8QDA3</accession>
<gene>
    <name evidence="5" type="ORF">WICPIJ_001581</name>
</gene>
<evidence type="ECO:0000256" key="3">
    <source>
        <dbReference type="PIRSR" id="PIRSR610347-3"/>
    </source>
</evidence>
<proteinExistence type="predicted"/>
<dbReference type="Proteomes" id="UP000774326">
    <property type="component" value="Unassembled WGS sequence"/>
</dbReference>
<dbReference type="Gene3D" id="3.30.870.10">
    <property type="entry name" value="Endonuclease Chain A"/>
    <property type="match status" value="1"/>
</dbReference>
<comment type="caution">
    <text evidence="5">The sequence shown here is derived from an EMBL/GenBank/DDBJ whole genome shotgun (WGS) entry which is preliminary data.</text>
</comment>
<evidence type="ECO:0000256" key="2">
    <source>
        <dbReference type="PIRSR" id="PIRSR610347-2"/>
    </source>
</evidence>
<evidence type="ECO:0000313" key="6">
    <source>
        <dbReference type="Proteomes" id="UP000774326"/>
    </source>
</evidence>
<sequence length="239" mass="27231">MKPNTITSLTYSHISFPYTLPPQGLRSASLQVSKNFKNISQASQLSMLRPYFYKPYSTQRKYNTSHTKFPMVSSDGFPTIDWCLVTTFNISKQAWGNILNVKSPENSDLDNFETGVLVSLLDYEGYKLIHVGIGEIENGTRQLKDDEILVVLPFDLDKSTTIVHLSTSWWIVCYLMICDSVLLGVERLSRSIPQLYYSSNKEDTKYVFNFIKNCSKFIRSHGSPDSDTKPLKSPRAGWV</sequence>
<dbReference type="OrthoDB" id="47785at2759"/>
<dbReference type="GO" id="GO:0006281">
    <property type="term" value="P:DNA repair"/>
    <property type="evidence" value="ECO:0007669"/>
    <property type="project" value="InterPro"/>
</dbReference>
<protein>
    <submittedName>
        <fullName evidence="5">Uncharacterized protein</fullName>
    </submittedName>
</protein>
<dbReference type="SUPFAM" id="SSF56024">
    <property type="entry name" value="Phospholipase D/nuclease"/>
    <property type="match status" value="1"/>
</dbReference>
<feature type="active site" description="Proton donor/acceptor" evidence="1">
    <location>
        <position position="66"/>
    </location>
</feature>
<reference evidence="5" key="1">
    <citation type="journal article" date="2021" name="Open Biol.">
        <title>Shared evolutionary footprints suggest mitochondrial oxidative damage underlies multiple complex I losses in fungi.</title>
        <authorList>
            <person name="Schikora-Tamarit M.A."/>
            <person name="Marcet-Houben M."/>
            <person name="Nosek J."/>
            <person name="Gabaldon T."/>
        </authorList>
    </citation>
    <scope>NUCLEOTIDE SEQUENCE</scope>
    <source>
        <strain evidence="5">CBS2887</strain>
    </source>
</reference>
<evidence type="ECO:0000256" key="4">
    <source>
        <dbReference type="SAM" id="MobiDB-lite"/>
    </source>
</evidence>
<keyword evidence="6" id="KW-1185">Reference proteome</keyword>
<feature type="site" description="Interaction with DNA" evidence="3">
    <location>
        <position position="91"/>
    </location>
</feature>
<reference evidence="5" key="2">
    <citation type="submission" date="2021-01" db="EMBL/GenBank/DDBJ databases">
        <authorList>
            <person name="Schikora-Tamarit M.A."/>
        </authorList>
    </citation>
    <scope>NUCLEOTIDE SEQUENCE</scope>
    <source>
        <strain evidence="5">CBS2887</strain>
    </source>
</reference>
<evidence type="ECO:0000313" key="5">
    <source>
        <dbReference type="EMBL" id="KAH3687430.1"/>
    </source>
</evidence>
<dbReference type="GO" id="GO:0008081">
    <property type="term" value="F:phosphoric diester hydrolase activity"/>
    <property type="evidence" value="ECO:0007669"/>
    <property type="project" value="InterPro"/>
</dbReference>